<feature type="compositionally biased region" description="Pro residues" evidence="1">
    <location>
        <begin position="811"/>
        <end position="829"/>
    </location>
</feature>
<evidence type="ECO:0000313" key="4">
    <source>
        <dbReference type="Proteomes" id="UP000799536"/>
    </source>
</evidence>
<feature type="region of interest" description="Disordered" evidence="1">
    <location>
        <begin position="725"/>
        <end position="932"/>
    </location>
</feature>
<feature type="compositionally biased region" description="Low complexity" evidence="1">
    <location>
        <begin position="137"/>
        <end position="154"/>
    </location>
</feature>
<reference evidence="3" key="1">
    <citation type="journal article" date="2020" name="Stud. Mycol.">
        <title>101 Dothideomycetes genomes: a test case for predicting lifestyles and emergence of pathogens.</title>
        <authorList>
            <person name="Haridas S."/>
            <person name="Albert R."/>
            <person name="Binder M."/>
            <person name="Bloem J."/>
            <person name="Labutti K."/>
            <person name="Salamov A."/>
            <person name="Andreopoulos B."/>
            <person name="Baker S."/>
            <person name="Barry K."/>
            <person name="Bills G."/>
            <person name="Bluhm B."/>
            <person name="Cannon C."/>
            <person name="Castanera R."/>
            <person name="Culley D."/>
            <person name="Daum C."/>
            <person name="Ezra D."/>
            <person name="Gonzalez J."/>
            <person name="Henrissat B."/>
            <person name="Kuo A."/>
            <person name="Liang C."/>
            <person name="Lipzen A."/>
            <person name="Lutzoni F."/>
            <person name="Magnuson J."/>
            <person name="Mondo S."/>
            <person name="Nolan M."/>
            <person name="Ohm R."/>
            <person name="Pangilinan J."/>
            <person name="Park H.-J."/>
            <person name="Ramirez L."/>
            <person name="Alfaro M."/>
            <person name="Sun H."/>
            <person name="Tritt A."/>
            <person name="Yoshinaga Y."/>
            <person name="Zwiers L.-H."/>
            <person name="Turgeon B."/>
            <person name="Goodwin S."/>
            <person name="Spatafora J."/>
            <person name="Crous P."/>
            <person name="Grigoriev I."/>
        </authorList>
    </citation>
    <scope>NUCLEOTIDE SEQUENCE</scope>
    <source>
        <strain evidence="3">ATCC 74209</strain>
    </source>
</reference>
<feature type="compositionally biased region" description="Low complexity" evidence="1">
    <location>
        <begin position="731"/>
        <end position="751"/>
    </location>
</feature>
<feature type="domain" description="MINDY deubiquitinase" evidence="2">
    <location>
        <begin position="399"/>
        <end position="691"/>
    </location>
</feature>
<gene>
    <name evidence="3" type="ORF">GQ43DRAFT_479048</name>
</gene>
<dbReference type="InterPro" id="IPR007518">
    <property type="entry name" value="MINDY"/>
</dbReference>
<feature type="region of interest" description="Disordered" evidence="1">
    <location>
        <begin position="131"/>
        <end position="189"/>
    </location>
</feature>
<evidence type="ECO:0000256" key="1">
    <source>
        <dbReference type="SAM" id="MobiDB-lite"/>
    </source>
</evidence>
<dbReference type="GO" id="GO:0005829">
    <property type="term" value="C:cytosol"/>
    <property type="evidence" value="ECO:0007669"/>
    <property type="project" value="TreeGrafter"/>
</dbReference>
<feature type="region of interest" description="Disordered" evidence="1">
    <location>
        <begin position="688"/>
        <end position="707"/>
    </location>
</feature>
<name>A0A9P4JS73_9PLEO</name>
<feature type="compositionally biased region" description="Basic and acidic residues" evidence="1">
    <location>
        <begin position="754"/>
        <end position="763"/>
    </location>
</feature>
<proteinExistence type="predicted"/>
<dbReference type="AlphaFoldDB" id="A0A9P4JS73"/>
<feature type="compositionally biased region" description="Polar residues" evidence="1">
    <location>
        <begin position="791"/>
        <end position="801"/>
    </location>
</feature>
<organism evidence="3 4">
    <name type="scientific">Delitschia confertaspora ATCC 74209</name>
    <dbReference type="NCBI Taxonomy" id="1513339"/>
    <lineage>
        <taxon>Eukaryota</taxon>
        <taxon>Fungi</taxon>
        <taxon>Dikarya</taxon>
        <taxon>Ascomycota</taxon>
        <taxon>Pezizomycotina</taxon>
        <taxon>Dothideomycetes</taxon>
        <taxon>Pleosporomycetidae</taxon>
        <taxon>Pleosporales</taxon>
        <taxon>Delitschiaceae</taxon>
        <taxon>Delitschia</taxon>
    </lineage>
</organism>
<keyword evidence="4" id="KW-1185">Reference proteome</keyword>
<dbReference type="InterPro" id="IPR033979">
    <property type="entry name" value="MINDY_domain"/>
</dbReference>
<feature type="compositionally biased region" description="Low complexity" evidence="1">
    <location>
        <begin position="28"/>
        <end position="43"/>
    </location>
</feature>
<dbReference type="GO" id="GO:0071944">
    <property type="term" value="C:cell periphery"/>
    <property type="evidence" value="ECO:0007669"/>
    <property type="project" value="TreeGrafter"/>
</dbReference>
<dbReference type="EMBL" id="ML993903">
    <property type="protein sequence ID" value="KAF2203429.1"/>
    <property type="molecule type" value="Genomic_DNA"/>
</dbReference>
<dbReference type="PANTHER" id="PTHR18063:SF6">
    <property type="entry name" value="UBIQUITIN CARBOXYL-TERMINAL HYDROLASE"/>
    <property type="match status" value="1"/>
</dbReference>
<dbReference type="Proteomes" id="UP000799536">
    <property type="component" value="Unassembled WGS sequence"/>
</dbReference>
<feature type="region of interest" description="Disordered" evidence="1">
    <location>
        <begin position="295"/>
        <end position="323"/>
    </location>
</feature>
<feature type="compositionally biased region" description="Polar residues" evidence="1">
    <location>
        <begin position="695"/>
        <end position="707"/>
    </location>
</feature>
<dbReference type="GO" id="GO:1990380">
    <property type="term" value="F:K48-linked deubiquitinase activity"/>
    <property type="evidence" value="ECO:0007669"/>
    <property type="project" value="InterPro"/>
</dbReference>
<protein>
    <recommendedName>
        <fullName evidence="2">MINDY deubiquitinase domain-containing protein</fullName>
    </recommendedName>
</protein>
<feature type="compositionally biased region" description="Polar residues" evidence="1">
    <location>
        <begin position="155"/>
        <end position="167"/>
    </location>
</feature>
<feature type="compositionally biased region" description="Pro residues" evidence="1">
    <location>
        <begin position="875"/>
        <end position="890"/>
    </location>
</feature>
<feature type="compositionally biased region" description="Polar residues" evidence="1">
    <location>
        <begin position="174"/>
        <end position="188"/>
    </location>
</feature>
<dbReference type="GO" id="GO:0071108">
    <property type="term" value="P:protein K48-linked deubiquitination"/>
    <property type="evidence" value="ECO:0007669"/>
    <property type="project" value="TreeGrafter"/>
</dbReference>
<accession>A0A9P4JS73</accession>
<dbReference type="OrthoDB" id="10261212at2759"/>
<feature type="region of interest" description="Disordered" evidence="1">
    <location>
        <begin position="1"/>
        <end position="119"/>
    </location>
</feature>
<feature type="compositionally biased region" description="Basic and acidic residues" evidence="1">
    <location>
        <begin position="775"/>
        <end position="790"/>
    </location>
</feature>
<comment type="caution">
    <text evidence="3">The sequence shown here is derived from an EMBL/GenBank/DDBJ whole genome shotgun (WGS) entry which is preliminary data.</text>
</comment>
<dbReference type="PANTHER" id="PTHR18063">
    <property type="entry name" value="NF-E2 INDUCIBLE PROTEIN"/>
    <property type="match status" value="1"/>
</dbReference>
<feature type="compositionally biased region" description="Polar residues" evidence="1">
    <location>
        <begin position="341"/>
        <end position="362"/>
    </location>
</feature>
<feature type="compositionally biased region" description="Basic and acidic residues" evidence="1">
    <location>
        <begin position="922"/>
        <end position="932"/>
    </location>
</feature>
<dbReference type="Pfam" id="PF04424">
    <property type="entry name" value="MINDY_DUB"/>
    <property type="match status" value="1"/>
</dbReference>
<dbReference type="GO" id="GO:0016807">
    <property type="term" value="F:cysteine-type carboxypeptidase activity"/>
    <property type="evidence" value="ECO:0007669"/>
    <property type="project" value="TreeGrafter"/>
</dbReference>
<dbReference type="GO" id="GO:0004843">
    <property type="term" value="F:cysteine-type deubiquitinase activity"/>
    <property type="evidence" value="ECO:0007669"/>
    <property type="project" value="InterPro"/>
</dbReference>
<sequence length="932" mass="101394">MVRKPVPHSDIVPAPLAQAVNNPPYPITPSSEKPPSISPPSQIDGLYSPDHDQSPAFRLKPLDNPWKQKEEPESDDSLSDWEKADAEDSEPEDIPEPLKLGNIKQHAPPTQDTLPDVLRAGPPLGVMIKKSLEKISPEPSGASAASYGAMSTSSNSSNPVQTNNPNNPYLKMQFTGQSSFGGESSTNVWGGMPSAAQKYGEIAELPATQTPITPPSGFPQFTSNSNISAQYSPFLSNQAPLIAVESPTPQSAHPKYSLSTLVASQTGAGVPSLDGLSGSKGMPADNDIQALQQLGQEQQPRGQGYSGRSVQESESTEKSAFAAHEPKHEDLILGDVAPQVTPLSSQPQSPDTTTPAISSVPSESPFHPPRPVDIATGPSTMLSEIDSPGMAIKKQKREYYQIKHIRWFDAKKPGIRTSPILTQNANGPCPLLALVNALVLSTPAEDETALIEVLRTREQVSLGLLLDAVFDELMSGRRGGAAQELPDVTELYAFLVTLHTGMNVNPMFVQDPGATDGPSTIAPSAFTRPGGFENTKEMRLYRTFNIPLIHGWLPEPGSEAYIAFERVAKTYDDAAHVQFQEEELNAKLQGEGLNTDEQTLFTNIIAIKEFLNHWPTQLTDFGLRTMQQSFQPGQIGILFRNDHFSTLYKHPNTGQILTLVTDAGYASHNEIVWESLVDVSGQDSELYSGDFRPVGNNTNSTMPANSQPIRSLLDIDDNQGWQTVQNRRRNQASSSSSTPTPASQGPASSPPDTSKTEQEDHDLALALQLQEEEEDRHRRSLEERRRRENQLSENAIASQGQGRPVLQNRPTPRPGQNPPRPGGNPPLIPPRRSNLPSHRPNNDPAPPPTYEEAASDQPYHPPQEQTNPTGQFRPPAGPAPASPYNPQLPPRPERFGRRNSRPLGMDQSGRPGRRPSAGVGPQEDRPDKCVVM</sequence>
<evidence type="ECO:0000259" key="2">
    <source>
        <dbReference type="Pfam" id="PF04424"/>
    </source>
</evidence>
<evidence type="ECO:0000313" key="3">
    <source>
        <dbReference type="EMBL" id="KAF2203429.1"/>
    </source>
</evidence>
<feature type="region of interest" description="Disordered" evidence="1">
    <location>
        <begin position="340"/>
        <end position="385"/>
    </location>
</feature>